<dbReference type="Xenbase" id="XB-GENE-6046956">
    <property type="gene designation" value="exd3"/>
</dbReference>
<dbReference type="InterPro" id="IPR036397">
    <property type="entry name" value="RNaseH_sf"/>
</dbReference>
<dbReference type="Pfam" id="PF01612">
    <property type="entry name" value="DNA_pol_A_exo1"/>
    <property type="match status" value="1"/>
</dbReference>
<proteinExistence type="predicted"/>
<feature type="region of interest" description="Disordered" evidence="1">
    <location>
        <begin position="583"/>
        <end position="629"/>
    </location>
</feature>
<dbReference type="InterPro" id="IPR002562">
    <property type="entry name" value="3'-5'_exonuclease_dom"/>
</dbReference>
<dbReference type="PANTHER" id="PTHR47765">
    <property type="entry name" value="3'-5' EXONUCLEASE DOMAIN-CONTAINING PROTEIN"/>
    <property type="match status" value="1"/>
</dbReference>
<evidence type="ECO:0000259" key="2">
    <source>
        <dbReference type="SMART" id="SM00474"/>
    </source>
</evidence>
<dbReference type="RefSeq" id="XP_031747380.1">
    <property type="nucleotide sequence ID" value="XM_031891520.1"/>
</dbReference>
<dbReference type="OrthoDB" id="18193at2759"/>
<keyword evidence="4 5" id="KW-0378">Hydrolase</keyword>
<dbReference type="Proteomes" id="UP000008143">
    <property type="component" value="Chromosome 8"/>
</dbReference>
<protein>
    <submittedName>
        <fullName evidence="4 5">Exonuclease mut-7 homolog isoform X1</fullName>
    </submittedName>
</protein>
<accession>A0A8J1IRL9</accession>
<feature type="compositionally biased region" description="Basic and acidic residues" evidence="1">
    <location>
        <begin position="594"/>
        <end position="603"/>
    </location>
</feature>
<dbReference type="RefSeq" id="XP_031747379.1">
    <property type="nucleotide sequence ID" value="XM_031891519.1"/>
</dbReference>
<reference evidence="4 5" key="1">
    <citation type="submission" date="2025-04" db="UniProtKB">
        <authorList>
            <consortium name="RefSeq"/>
        </authorList>
    </citation>
    <scope>IDENTIFICATION</scope>
    <source>
        <strain evidence="4 5">Nigerian</strain>
        <tissue evidence="4 5">Liver and blood</tissue>
    </source>
</reference>
<evidence type="ECO:0000313" key="6">
    <source>
        <dbReference type="RefSeq" id="XP_031747380.1"/>
    </source>
</evidence>
<dbReference type="GO" id="GO:0006139">
    <property type="term" value="P:nucleobase-containing compound metabolic process"/>
    <property type="evidence" value="ECO:0007669"/>
    <property type="project" value="InterPro"/>
</dbReference>
<dbReference type="GO" id="GO:0003676">
    <property type="term" value="F:nucleic acid binding"/>
    <property type="evidence" value="ECO:0007669"/>
    <property type="project" value="InterPro"/>
</dbReference>
<organism evidence="3 6">
    <name type="scientific">Xenopus tropicalis</name>
    <name type="common">Western clawed frog</name>
    <name type="synonym">Silurana tropicalis</name>
    <dbReference type="NCBI Taxonomy" id="8364"/>
    <lineage>
        <taxon>Eukaryota</taxon>
        <taxon>Metazoa</taxon>
        <taxon>Chordata</taxon>
        <taxon>Craniata</taxon>
        <taxon>Vertebrata</taxon>
        <taxon>Euteleostomi</taxon>
        <taxon>Amphibia</taxon>
        <taxon>Batrachia</taxon>
        <taxon>Anura</taxon>
        <taxon>Pipoidea</taxon>
        <taxon>Pipidae</taxon>
        <taxon>Xenopodinae</taxon>
        <taxon>Xenopus</taxon>
        <taxon>Silurana</taxon>
    </lineage>
</organism>
<dbReference type="RefSeq" id="XP_031747378.1">
    <property type="nucleotide sequence ID" value="XM_031891518.1"/>
</dbReference>
<sequence length="755" mass="85431">MSDMNHTEQDHSEILSSLQSLWAKKDVLQIRQVVGQLISTLEEPLVALLDLLEVTSTWKGKGNSLAVLIANEFQQWLKANPDARQVKSGLRLRKLQGRALSLVSEGQLLDLLSDMYRIAEADRAFLLGQVTHLHRSGKYKEAAIMATRLGLQPDLDLEEMCTPLLFMERFNLVEAYVADYRELQCRLVQMLDGWSASNFNARKVSRQYIGLPPVKPDKLNMKTLSRLAFKLLERYNLDPVLCTNLLNQRHLGTLKYLMYKRFVEKSMTHENWTDHVQSTVGQSRWLQDQLITLLVRYSDCATAGRWALHFGLPKETLPLAVADSLEDLSIQDQLSANENVPDDPQTRKEHFYQLPIPRDKIHFLRSAGDLSVCRERVLKDGQVVGVDMEWRPMFGGLGKQTVSLVQLALREEVFLLDLLQLNAPGAGANGTQRTREELIRFIKDLFLCAAITKLSYSVLGDIQNLEATDPEFLGLEKQTRGILDLYTVHKQLQRVPHRPRGKREPVDVLADGPPSEDGLAPQSEKGLSLLVRDILGKPLDKTEQLSNWDKRPLREQQILYAAADAYCLLEVYDVLRQDPARFGLNPNLQQCPKSDSKANPEKRPRPKNPGARRQNLPDTGSDTGAQPIPPRQFSVICDNMLQGLGRYLRCLGVDVLMLDNDDEHRKAAEIARRDGRVILTCGLPYETLRSQVGEGKCFSVDCSEKAREQAIKVLTHFNIRVALTDVFSRCQVRDPIHVGALCGHRVKPSLTRLWA</sequence>
<evidence type="ECO:0000313" key="3">
    <source>
        <dbReference type="Proteomes" id="UP000008143"/>
    </source>
</evidence>
<dbReference type="OMA" id="EQCSNWQ"/>
<dbReference type="AlphaFoldDB" id="A0A8J1IRL9"/>
<keyword evidence="4 5" id="KW-0540">Nuclease</keyword>
<name>A0A8J1IRL9_XENTR</name>
<evidence type="ECO:0000256" key="1">
    <source>
        <dbReference type="SAM" id="MobiDB-lite"/>
    </source>
</evidence>
<dbReference type="KEGG" id="xtr:100494579"/>
<dbReference type="AGR" id="Xenbase:XB-GENE-6046956"/>
<evidence type="ECO:0000313" key="4">
    <source>
        <dbReference type="RefSeq" id="XP_031747378.1"/>
    </source>
</evidence>
<dbReference type="CTD" id="54932"/>
<dbReference type="SMART" id="SM00474">
    <property type="entry name" value="35EXOc"/>
    <property type="match status" value="1"/>
</dbReference>
<dbReference type="InterPro" id="IPR012337">
    <property type="entry name" value="RNaseH-like_sf"/>
</dbReference>
<dbReference type="Gene3D" id="3.30.420.10">
    <property type="entry name" value="Ribonuclease H-like superfamily/Ribonuclease H"/>
    <property type="match status" value="1"/>
</dbReference>
<dbReference type="SUPFAM" id="SSF53098">
    <property type="entry name" value="Ribonuclease H-like"/>
    <property type="match status" value="1"/>
</dbReference>
<feature type="region of interest" description="Disordered" evidence="1">
    <location>
        <begin position="494"/>
        <end position="523"/>
    </location>
</feature>
<dbReference type="InterPro" id="IPR052408">
    <property type="entry name" value="Exonuclease_MUT-7-like"/>
</dbReference>
<gene>
    <name evidence="4 5 6 7" type="primary">exd3</name>
</gene>
<feature type="domain" description="3'-5' exonuclease" evidence="2">
    <location>
        <begin position="361"/>
        <end position="580"/>
    </location>
</feature>
<dbReference type="InterPro" id="IPR002782">
    <property type="entry name" value="Mut7-C_RNAse_dom"/>
</dbReference>
<dbReference type="GO" id="GO:0008408">
    <property type="term" value="F:3'-5' exonuclease activity"/>
    <property type="evidence" value="ECO:0007669"/>
    <property type="project" value="InterPro"/>
</dbReference>
<evidence type="ECO:0000313" key="7">
    <source>
        <dbReference type="Xenbase" id="XB-GENE-6046956"/>
    </source>
</evidence>
<keyword evidence="3" id="KW-1185">Reference proteome</keyword>
<evidence type="ECO:0000313" key="5">
    <source>
        <dbReference type="RefSeq" id="XP_031747379.1"/>
    </source>
</evidence>
<dbReference type="Pfam" id="PF01927">
    <property type="entry name" value="Mut7-C"/>
    <property type="match status" value="1"/>
</dbReference>
<keyword evidence="4 5" id="KW-0269">Exonuclease</keyword>
<dbReference type="GeneID" id="100494579"/>
<dbReference type="PANTHER" id="PTHR47765:SF2">
    <property type="entry name" value="EXONUCLEASE MUT-7 HOMOLOG"/>
    <property type="match status" value="1"/>
</dbReference>